<dbReference type="Proteomes" id="UP000320876">
    <property type="component" value="Unassembled WGS sequence"/>
</dbReference>
<reference evidence="2 3" key="1">
    <citation type="submission" date="2019-06" db="EMBL/GenBank/DDBJ databases">
        <title>Sequencing the genomes of 1000 actinobacteria strains.</title>
        <authorList>
            <person name="Klenk H.-P."/>
        </authorList>
    </citation>
    <scope>NUCLEOTIDE SEQUENCE [LARGE SCALE GENOMIC DNA]</scope>
    <source>
        <strain evidence="2 3">DSM 45679</strain>
    </source>
</reference>
<dbReference type="EMBL" id="VFML01000001">
    <property type="protein sequence ID" value="TQJ05369.1"/>
    <property type="molecule type" value="Genomic_DNA"/>
</dbReference>
<protein>
    <submittedName>
        <fullName evidence="2">Transglutaminase superfamily protein</fullName>
    </submittedName>
</protein>
<comment type="caution">
    <text evidence="2">The sequence shown here is derived from an EMBL/GenBank/DDBJ whole genome shotgun (WGS) entry which is preliminary data.</text>
</comment>
<organism evidence="2 3">
    <name type="scientific">Amycolatopsis cihanbeyliensis</name>
    <dbReference type="NCBI Taxonomy" id="1128664"/>
    <lineage>
        <taxon>Bacteria</taxon>
        <taxon>Bacillati</taxon>
        <taxon>Actinomycetota</taxon>
        <taxon>Actinomycetes</taxon>
        <taxon>Pseudonocardiales</taxon>
        <taxon>Pseudonocardiaceae</taxon>
        <taxon>Amycolatopsis</taxon>
    </lineage>
</organism>
<keyword evidence="3" id="KW-1185">Reference proteome</keyword>
<dbReference type="InterPro" id="IPR032708">
    <property type="entry name" value="McjB_C"/>
</dbReference>
<dbReference type="NCBIfam" id="NF033537">
    <property type="entry name" value="lasso_biosyn_B2"/>
    <property type="match status" value="1"/>
</dbReference>
<proteinExistence type="predicted"/>
<dbReference type="AlphaFoldDB" id="A0A542DQI7"/>
<sequence length="144" mass="15555">MTTPSALSRPSEVPFRRRVAARAAVAVARALATLPPQRVRRVLVVLRRGARQATHREARSARDAVLAVSLTCLGPQGCLPRSLAVTVLCRMRGSWPTWCVGVRAMPPFGAHAWVEAGGEPVDENVPADYFRRLIAVEPAGPARS</sequence>
<name>A0A542DQI7_AMYCI</name>
<dbReference type="InterPro" id="IPR053521">
    <property type="entry name" value="McjB-like"/>
</dbReference>
<feature type="domain" description="Microcin J25-processing protein McjB C-terminal" evidence="1">
    <location>
        <begin position="23"/>
        <end position="133"/>
    </location>
</feature>
<dbReference type="Pfam" id="PF13471">
    <property type="entry name" value="Transglut_core3"/>
    <property type="match status" value="1"/>
</dbReference>
<dbReference type="OrthoDB" id="583768at2"/>
<evidence type="ECO:0000313" key="2">
    <source>
        <dbReference type="EMBL" id="TQJ05369.1"/>
    </source>
</evidence>
<gene>
    <name evidence="2" type="ORF">FB471_5197</name>
</gene>
<evidence type="ECO:0000313" key="3">
    <source>
        <dbReference type="Proteomes" id="UP000320876"/>
    </source>
</evidence>
<evidence type="ECO:0000259" key="1">
    <source>
        <dbReference type="Pfam" id="PF13471"/>
    </source>
</evidence>
<dbReference type="RefSeq" id="WP_142000907.1">
    <property type="nucleotide sequence ID" value="NZ_VFML01000001.1"/>
</dbReference>
<accession>A0A542DQI7</accession>